<comment type="caution">
    <text evidence="3">The sequence shown here is derived from an EMBL/GenBank/DDBJ whole genome shotgun (WGS) entry which is preliminary data.</text>
</comment>
<feature type="domain" description="GH16" evidence="2">
    <location>
        <begin position="31"/>
        <end position="290"/>
    </location>
</feature>
<gene>
    <name evidence="3" type="ORF">GTA08_BOTSDO08748</name>
</gene>
<dbReference type="CDD" id="cd00413">
    <property type="entry name" value="Glyco_hydrolase_16"/>
    <property type="match status" value="1"/>
</dbReference>
<evidence type="ECO:0000313" key="4">
    <source>
        <dbReference type="Proteomes" id="UP000572817"/>
    </source>
</evidence>
<dbReference type="AlphaFoldDB" id="A0A8H4MXL8"/>
<keyword evidence="4" id="KW-1185">Reference proteome</keyword>
<proteinExistence type="predicted"/>
<dbReference type="Proteomes" id="UP000572817">
    <property type="component" value="Unassembled WGS sequence"/>
</dbReference>
<dbReference type="Pfam" id="PF00722">
    <property type="entry name" value="Glyco_hydro_16"/>
    <property type="match status" value="1"/>
</dbReference>
<dbReference type="Gene3D" id="2.60.120.200">
    <property type="match status" value="1"/>
</dbReference>
<dbReference type="InterPro" id="IPR013320">
    <property type="entry name" value="ConA-like_dom_sf"/>
</dbReference>
<feature type="chain" id="PRO_5034970184" evidence="1">
    <location>
        <begin position="26"/>
        <end position="384"/>
    </location>
</feature>
<dbReference type="PANTHER" id="PTHR38121:SF5">
    <property type="entry name" value="GH16 DOMAIN-CONTAINING PROTEIN"/>
    <property type="match status" value="1"/>
</dbReference>
<dbReference type="EMBL" id="WWBZ02000062">
    <property type="protein sequence ID" value="KAF4302769.1"/>
    <property type="molecule type" value="Genomic_DNA"/>
</dbReference>
<organism evidence="3 4">
    <name type="scientific">Botryosphaeria dothidea</name>
    <dbReference type="NCBI Taxonomy" id="55169"/>
    <lineage>
        <taxon>Eukaryota</taxon>
        <taxon>Fungi</taxon>
        <taxon>Dikarya</taxon>
        <taxon>Ascomycota</taxon>
        <taxon>Pezizomycotina</taxon>
        <taxon>Dothideomycetes</taxon>
        <taxon>Dothideomycetes incertae sedis</taxon>
        <taxon>Botryosphaeriales</taxon>
        <taxon>Botryosphaeriaceae</taxon>
        <taxon>Botryosphaeria</taxon>
    </lineage>
</organism>
<dbReference type="GO" id="GO:0005975">
    <property type="term" value="P:carbohydrate metabolic process"/>
    <property type="evidence" value="ECO:0007669"/>
    <property type="project" value="InterPro"/>
</dbReference>
<accession>A0A8H4MXL8</accession>
<protein>
    <submittedName>
        <fullName evidence="3">Glycoside hydrolase family 16</fullName>
    </submittedName>
</protein>
<keyword evidence="3" id="KW-0378">Hydrolase</keyword>
<sequence length="384" mass="42468">MVPHFRSRALLFFIAVPHLPHLASATCECGYSVNKTTDPEYAVWTDLLETDFLHINELKDVGWLPQVYNSTSSNEQSAYGKMAARRNVLPNPLKNSRDWAGESENGGDAGLQLIVRSELIDNMIPFGEVAARTREDMLYGSFRVAMKVGSVPGTCAAFFWFRNNSMEIDMEFLSRQLNSTSNPINLVIHTPESAANGFDASKTPGFNLHELPFQPDEGFHEYRFDWSPGRVSFYADGTWLRDLTDTVPDSPGTLVINHWSNGSPNWSGGPPAEDAVLTISYAKAYFNSSDAQRQSDFSKRCTSANATNVCQIPDQTTPPNNAGADGNSTAKTFFFSEDPENTRNQTVFDNWPSRARAIVPAQLFRTVSLAMCAASVCSFALTLL</sequence>
<reference evidence="3" key="1">
    <citation type="submission" date="2020-04" db="EMBL/GenBank/DDBJ databases">
        <title>Genome Assembly and Annotation of Botryosphaeria dothidea sdau 11-99, a Latent Pathogen of Apple Fruit Ring Rot in China.</title>
        <authorList>
            <person name="Yu C."/>
            <person name="Diao Y."/>
            <person name="Lu Q."/>
            <person name="Zhao J."/>
            <person name="Cui S."/>
            <person name="Peng C."/>
            <person name="He B."/>
            <person name="Liu H."/>
        </authorList>
    </citation>
    <scope>NUCLEOTIDE SEQUENCE [LARGE SCALE GENOMIC DNA]</scope>
    <source>
        <strain evidence="3">Sdau11-99</strain>
    </source>
</reference>
<dbReference type="OrthoDB" id="25131at2759"/>
<dbReference type="PROSITE" id="PS51762">
    <property type="entry name" value="GH16_2"/>
    <property type="match status" value="1"/>
</dbReference>
<feature type="signal peptide" evidence="1">
    <location>
        <begin position="1"/>
        <end position="25"/>
    </location>
</feature>
<dbReference type="InterPro" id="IPR000757">
    <property type="entry name" value="Beta-glucanase-like"/>
</dbReference>
<evidence type="ECO:0000259" key="2">
    <source>
        <dbReference type="PROSITE" id="PS51762"/>
    </source>
</evidence>
<name>A0A8H4MXL8_9PEZI</name>
<keyword evidence="1" id="KW-0732">Signal</keyword>
<dbReference type="PANTHER" id="PTHR38121">
    <property type="entry name" value="GH16 DOMAIN-CONTAINING PROTEIN"/>
    <property type="match status" value="1"/>
</dbReference>
<dbReference type="SUPFAM" id="SSF49899">
    <property type="entry name" value="Concanavalin A-like lectins/glucanases"/>
    <property type="match status" value="1"/>
</dbReference>
<evidence type="ECO:0000256" key="1">
    <source>
        <dbReference type="SAM" id="SignalP"/>
    </source>
</evidence>
<evidence type="ECO:0000313" key="3">
    <source>
        <dbReference type="EMBL" id="KAF4302769.1"/>
    </source>
</evidence>
<dbReference type="GO" id="GO:0004553">
    <property type="term" value="F:hydrolase activity, hydrolyzing O-glycosyl compounds"/>
    <property type="evidence" value="ECO:0007669"/>
    <property type="project" value="InterPro"/>
</dbReference>